<dbReference type="OrthoDB" id="4770059at2759"/>
<organism evidence="2 3">
    <name type="scientific">Choiromyces venosus 120613-1</name>
    <dbReference type="NCBI Taxonomy" id="1336337"/>
    <lineage>
        <taxon>Eukaryota</taxon>
        <taxon>Fungi</taxon>
        <taxon>Dikarya</taxon>
        <taxon>Ascomycota</taxon>
        <taxon>Pezizomycotina</taxon>
        <taxon>Pezizomycetes</taxon>
        <taxon>Pezizales</taxon>
        <taxon>Tuberaceae</taxon>
        <taxon>Choiromyces</taxon>
    </lineage>
</organism>
<evidence type="ECO:0000256" key="1">
    <source>
        <dbReference type="SAM" id="MobiDB-lite"/>
    </source>
</evidence>
<dbReference type="Proteomes" id="UP000276215">
    <property type="component" value="Unassembled WGS sequence"/>
</dbReference>
<feature type="region of interest" description="Disordered" evidence="1">
    <location>
        <begin position="1"/>
        <end position="30"/>
    </location>
</feature>
<name>A0A3N4IT86_9PEZI</name>
<gene>
    <name evidence="2" type="ORF">L873DRAFT_753515</name>
</gene>
<evidence type="ECO:0000313" key="2">
    <source>
        <dbReference type="EMBL" id="RPA89026.1"/>
    </source>
</evidence>
<protein>
    <submittedName>
        <fullName evidence="2">Uncharacterized protein</fullName>
    </submittedName>
</protein>
<reference evidence="2 3" key="1">
    <citation type="journal article" date="2018" name="Nat. Ecol. Evol.">
        <title>Pezizomycetes genomes reveal the molecular basis of ectomycorrhizal truffle lifestyle.</title>
        <authorList>
            <person name="Murat C."/>
            <person name="Payen T."/>
            <person name="Noel B."/>
            <person name="Kuo A."/>
            <person name="Morin E."/>
            <person name="Chen J."/>
            <person name="Kohler A."/>
            <person name="Krizsan K."/>
            <person name="Balestrini R."/>
            <person name="Da Silva C."/>
            <person name="Montanini B."/>
            <person name="Hainaut M."/>
            <person name="Levati E."/>
            <person name="Barry K.W."/>
            <person name="Belfiori B."/>
            <person name="Cichocki N."/>
            <person name="Clum A."/>
            <person name="Dockter R.B."/>
            <person name="Fauchery L."/>
            <person name="Guy J."/>
            <person name="Iotti M."/>
            <person name="Le Tacon F."/>
            <person name="Lindquist E.A."/>
            <person name="Lipzen A."/>
            <person name="Malagnac F."/>
            <person name="Mello A."/>
            <person name="Molinier V."/>
            <person name="Miyauchi S."/>
            <person name="Poulain J."/>
            <person name="Riccioni C."/>
            <person name="Rubini A."/>
            <person name="Sitrit Y."/>
            <person name="Splivallo R."/>
            <person name="Traeger S."/>
            <person name="Wang M."/>
            <person name="Zifcakova L."/>
            <person name="Wipf D."/>
            <person name="Zambonelli A."/>
            <person name="Paolocci F."/>
            <person name="Nowrousian M."/>
            <person name="Ottonello S."/>
            <person name="Baldrian P."/>
            <person name="Spatafora J.W."/>
            <person name="Henrissat B."/>
            <person name="Nagy L.G."/>
            <person name="Aury J.M."/>
            <person name="Wincker P."/>
            <person name="Grigoriev I.V."/>
            <person name="Bonfante P."/>
            <person name="Martin F.M."/>
        </authorList>
    </citation>
    <scope>NUCLEOTIDE SEQUENCE [LARGE SCALE GENOMIC DNA]</scope>
    <source>
        <strain evidence="2 3">120613-1</strain>
    </source>
</reference>
<keyword evidence="3" id="KW-1185">Reference proteome</keyword>
<dbReference type="EMBL" id="ML120625">
    <property type="protein sequence ID" value="RPA89026.1"/>
    <property type="molecule type" value="Genomic_DNA"/>
</dbReference>
<accession>A0A3N4IT86</accession>
<dbReference type="AlphaFoldDB" id="A0A3N4IT86"/>
<evidence type="ECO:0000313" key="3">
    <source>
        <dbReference type="Proteomes" id="UP000276215"/>
    </source>
</evidence>
<sequence length="160" mass="17321">MVLTTTMSWGSPTSTNSFPAAGSASSRSSLWPTPRVTPAAYPSISSYTSRSVTSAFIPLGTWTPPASCQSQAPTLTWDVVRNNQPSILVLNQFYRTTVTENGEPTTSTVGYECFPSGYRWDAEGDLYFTPGVCPIGYYEATSVLTSSYTRTETQGYCCPS</sequence>
<proteinExistence type="predicted"/>